<proteinExistence type="predicted"/>
<evidence type="ECO:0000313" key="2">
    <source>
        <dbReference type="Proteomes" id="UP000254794"/>
    </source>
</evidence>
<accession>A0A378JKK4</accession>
<reference evidence="1 2" key="1">
    <citation type="submission" date="2018-06" db="EMBL/GenBank/DDBJ databases">
        <authorList>
            <consortium name="Pathogen Informatics"/>
            <person name="Doyle S."/>
        </authorList>
    </citation>
    <scope>NUCLEOTIDE SEQUENCE [LARGE SCALE GENOMIC DNA]</scope>
    <source>
        <strain evidence="1 2">NCTC13316</strain>
    </source>
</reference>
<protein>
    <submittedName>
        <fullName evidence="1">Uncharacterized protein</fullName>
    </submittedName>
</protein>
<dbReference type="OrthoDB" id="9781481at2"/>
<evidence type="ECO:0000313" key="1">
    <source>
        <dbReference type="EMBL" id="STX51261.1"/>
    </source>
</evidence>
<dbReference type="AlphaFoldDB" id="A0A378JKK4"/>
<dbReference type="Proteomes" id="UP000254794">
    <property type="component" value="Unassembled WGS sequence"/>
</dbReference>
<dbReference type="RefSeq" id="WP_115330908.1">
    <property type="nucleotide sequence ID" value="NZ_CAAAHP010000001.1"/>
</dbReference>
<name>A0A378JKK4_9GAMM</name>
<sequence>MAAKQTENMRKKAYKKFLGFFPSGFTDPKYISWERGYKWNVHLLWQKLLNKKQFTHLLENKKYKEIAETALSIEGKTHLLFSFEKMAIRDALKTRSASKQFSESLYNLIYGHGKKSERFNNFVETLDSLPRKQSRVLTWPLVTVFSFIADPKHFIYLKPMVTKVAAEKYDYDFDYVSRPTWDTYQSLMNFAKLLKNDLEALKPRDYIDIQSFIWTLGSEEYT</sequence>
<organism evidence="1 2">
    <name type="scientific">Legionella busanensis</name>
    <dbReference type="NCBI Taxonomy" id="190655"/>
    <lineage>
        <taxon>Bacteria</taxon>
        <taxon>Pseudomonadati</taxon>
        <taxon>Pseudomonadota</taxon>
        <taxon>Gammaproteobacteria</taxon>
        <taxon>Legionellales</taxon>
        <taxon>Legionellaceae</taxon>
        <taxon>Legionella</taxon>
    </lineage>
</organism>
<dbReference type="EMBL" id="UGOD01000001">
    <property type="protein sequence ID" value="STX51261.1"/>
    <property type="molecule type" value="Genomic_DNA"/>
</dbReference>
<gene>
    <name evidence="1" type="ORF">NCTC13316_01355</name>
</gene>
<keyword evidence="2" id="KW-1185">Reference proteome</keyword>